<sequence>MHKAVVDRPTAVNKTAFYQSCRLVQQWLREMQNAWMTHKAEQIQRYAERSEWKNIFAATKAVYEHPIKGATGLISADGRTLLTERTQILTRWVEHF</sequence>
<dbReference type="EMBL" id="UYSU01051762">
    <property type="protein sequence ID" value="VDM06422.1"/>
    <property type="molecule type" value="Genomic_DNA"/>
</dbReference>
<evidence type="ECO:0000313" key="1">
    <source>
        <dbReference type="EMBL" id="VDM06422.1"/>
    </source>
</evidence>
<name>A0A3P7F7A3_SCHSO</name>
<proteinExistence type="predicted"/>
<reference evidence="1 2" key="1">
    <citation type="submission" date="2018-11" db="EMBL/GenBank/DDBJ databases">
        <authorList>
            <consortium name="Pathogen Informatics"/>
        </authorList>
    </citation>
    <scope>NUCLEOTIDE SEQUENCE [LARGE SCALE GENOMIC DNA]</scope>
    <source>
        <strain evidence="1 2">NST_G2</strain>
    </source>
</reference>
<dbReference type="Proteomes" id="UP000275846">
    <property type="component" value="Unassembled WGS sequence"/>
</dbReference>
<dbReference type="OrthoDB" id="425681at2759"/>
<gene>
    <name evidence="1" type="ORF">SSLN_LOCUS20036</name>
</gene>
<evidence type="ECO:0000313" key="2">
    <source>
        <dbReference type="Proteomes" id="UP000275846"/>
    </source>
</evidence>
<organism evidence="1 2">
    <name type="scientific">Schistocephalus solidus</name>
    <name type="common">Tapeworm</name>
    <dbReference type="NCBI Taxonomy" id="70667"/>
    <lineage>
        <taxon>Eukaryota</taxon>
        <taxon>Metazoa</taxon>
        <taxon>Spiralia</taxon>
        <taxon>Lophotrochozoa</taxon>
        <taxon>Platyhelminthes</taxon>
        <taxon>Cestoda</taxon>
        <taxon>Eucestoda</taxon>
        <taxon>Diphyllobothriidea</taxon>
        <taxon>Diphyllobothriidae</taxon>
        <taxon>Schistocephalus</taxon>
    </lineage>
</organism>
<protein>
    <submittedName>
        <fullName evidence="1">Uncharacterized protein</fullName>
    </submittedName>
</protein>
<keyword evidence="2" id="KW-1185">Reference proteome</keyword>
<dbReference type="AlphaFoldDB" id="A0A3P7F7A3"/>
<accession>A0A3P7F7A3</accession>